<sequence length="39" mass="4394">MAKKKKSTFQKVVNTVVWLMIIFLVLGVLLPVASSLYNN</sequence>
<gene>
    <name evidence="2" type="ORF">MOO44_05915</name>
</gene>
<feature type="transmembrane region" description="Helical" evidence="1">
    <location>
        <begin position="12"/>
        <end position="33"/>
    </location>
</feature>
<dbReference type="AlphaFoldDB" id="A0A976X559"/>
<keyword evidence="3" id="KW-1185">Reference proteome</keyword>
<proteinExistence type="predicted"/>
<name>A0A976X559_9LACO</name>
<keyword evidence="1" id="KW-0472">Membrane</keyword>
<keyword evidence="1" id="KW-1133">Transmembrane helix</keyword>
<dbReference type="InterPro" id="IPR025270">
    <property type="entry name" value="DUF4044"/>
</dbReference>
<dbReference type="KEGG" id="lbe:MOO44_05915"/>
<evidence type="ECO:0000313" key="2">
    <source>
        <dbReference type="EMBL" id="UQS86429.1"/>
    </source>
</evidence>
<evidence type="ECO:0000256" key="1">
    <source>
        <dbReference type="SAM" id="Phobius"/>
    </source>
</evidence>
<dbReference type="Pfam" id="PF13253">
    <property type="entry name" value="DUF4044"/>
    <property type="match status" value="1"/>
</dbReference>
<organism evidence="2 3">
    <name type="scientific">Nicoliella spurrieriana</name>
    <dbReference type="NCBI Taxonomy" id="2925830"/>
    <lineage>
        <taxon>Bacteria</taxon>
        <taxon>Bacillati</taxon>
        <taxon>Bacillota</taxon>
        <taxon>Bacilli</taxon>
        <taxon>Lactobacillales</taxon>
        <taxon>Lactobacillaceae</taxon>
        <taxon>Nicoliella</taxon>
    </lineage>
</organism>
<keyword evidence="1" id="KW-0812">Transmembrane</keyword>
<evidence type="ECO:0000313" key="3">
    <source>
        <dbReference type="Proteomes" id="UP000831181"/>
    </source>
</evidence>
<protein>
    <submittedName>
        <fullName evidence="2">DUF4044 domain-containing protein</fullName>
    </submittedName>
</protein>
<dbReference type="Proteomes" id="UP000831181">
    <property type="component" value="Chromosome"/>
</dbReference>
<dbReference type="RefSeq" id="WP_260116231.1">
    <property type="nucleotide sequence ID" value="NZ_CP093361.1"/>
</dbReference>
<accession>A0A976X559</accession>
<dbReference type="EMBL" id="CP093361">
    <property type="protein sequence ID" value="UQS86429.1"/>
    <property type="molecule type" value="Genomic_DNA"/>
</dbReference>
<reference evidence="2" key="1">
    <citation type="journal article" date="2022" name="Int. J. Syst. Evol. Microbiol.">
        <title>Apilactobacillus apisilvae sp. nov., Nicolia spurrieriana gen. nov. sp. nov., Bombilactobacillus folatiphilus sp. nov. and Bombilactobacillus thymidiniphilus sp. nov., four new lactic acid bacterial isolates from stingless bees Tetragonula carbonaria and Austroplebeia australis.</title>
        <authorList>
            <person name="Oliphant S.A."/>
            <person name="Watson-Haigh N.S."/>
            <person name="Sumby K.M."/>
            <person name="Gardner J."/>
            <person name="Groom S."/>
            <person name="Jiranek V."/>
        </authorList>
    </citation>
    <scope>NUCLEOTIDE SEQUENCE</scope>
    <source>
        <strain evidence="2">SGEP1_A5</strain>
    </source>
</reference>